<dbReference type="InterPro" id="IPR032675">
    <property type="entry name" value="LRR_dom_sf"/>
</dbReference>
<dbReference type="GO" id="GO:0005634">
    <property type="term" value="C:nucleus"/>
    <property type="evidence" value="ECO:0007669"/>
    <property type="project" value="UniProtKB-SubCell"/>
</dbReference>
<evidence type="ECO:0000256" key="10">
    <source>
        <dbReference type="ARBA" id="ARBA00022840"/>
    </source>
</evidence>
<reference evidence="21" key="1">
    <citation type="submission" date="2025-08" db="UniProtKB">
        <authorList>
            <consortium name="RefSeq"/>
        </authorList>
    </citation>
    <scope>IDENTIFICATION</scope>
    <source>
        <tissue evidence="21">Spleen</tissue>
    </source>
</reference>
<evidence type="ECO:0000256" key="12">
    <source>
        <dbReference type="ARBA" id="ARBA00023198"/>
    </source>
</evidence>
<evidence type="ECO:0000256" key="3">
    <source>
        <dbReference type="ARBA" id="ARBA00008665"/>
    </source>
</evidence>
<accession>A0A9B0TG91</accession>
<dbReference type="RefSeq" id="XP_006863542.1">
    <property type="nucleotide sequence ID" value="XM_006863480.1"/>
</dbReference>
<dbReference type="GO" id="GO:0016787">
    <property type="term" value="F:hydrolase activity"/>
    <property type="evidence" value="ECO:0007669"/>
    <property type="project" value="UniProtKB-KW"/>
</dbReference>
<feature type="domain" description="Pyrin" evidence="17">
    <location>
        <begin position="1"/>
        <end position="93"/>
    </location>
</feature>
<dbReference type="GO" id="GO:0005524">
    <property type="term" value="F:ATP binding"/>
    <property type="evidence" value="ECO:0007669"/>
    <property type="project" value="UniProtKB-KW"/>
</dbReference>
<dbReference type="FunFam" id="3.40.50.300:FF:000897">
    <property type="entry name" value="NLR family pyrin domain containing 1"/>
    <property type="match status" value="1"/>
</dbReference>
<proteinExistence type="inferred from homology"/>
<organism evidence="20 21">
    <name type="scientific">Chrysochloris asiatica</name>
    <name type="common">Cape golden mole</name>
    <dbReference type="NCBI Taxonomy" id="185453"/>
    <lineage>
        <taxon>Eukaryota</taxon>
        <taxon>Metazoa</taxon>
        <taxon>Chordata</taxon>
        <taxon>Craniata</taxon>
        <taxon>Vertebrata</taxon>
        <taxon>Euteleostomi</taxon>
        <taxon>Mammalia</taxon>
        <taxon>Eutheria</taxon>
        <taxon>Afrotheria</taxon>
        <taxon>Chrysochloridae</taxon>
        <taxon>Chrysochlorinae</taxon>
        <taxon>Chrysochloris</taxon>
    </lineage>
</organism>
<feature type="domain" description="FIIND" evidence="19">
    <location>
        <begin position="976"/>
        <end position="1259"/>
    </location>
</feature>
<evidence type="ECO:0000259" key="16">
    <source>
        <dbReference type="PROSITE" id="PS50209"/>
    </source>
</evidence>
<dbReference type="FunFam" id="1.10.533.10:FF:000013">
    <property type="entry name" value="Apoptosis-associated speck-like protein containing a CARD"/>
    <property type="match status" value="1"/>
</dbReference>
<dbReference type="CTD" id="22861"/>
<dbReference type="SUPFAM" id="SSF52540">
    <property type="entry name" value="P-loop containing nucleoside triphosphate hydrolases"/>
    <property type="match status" value="1"/>
</dbReference>
<dbReference type="InterPro" id="IPR051249">
    <property type="entry name" value="NLRP_Inflammasome"/>
</dbReference>
<feature type="domain" description="CARD" evidence="16">
    <location>
        <begin position="1280"/>
        <end position="1363"/>
    </location>
</feature>
<gene>
    <name evidence="21" type="primary">NLRP1</name>
</gene>
<dbReference type="CDD" id="cd08330">
    <property type="entry name" value="CARD_ASC_NALP1"/>
    <property type="match status" value="1"/>
</dbReference>
<sequence>MASTAHWLLDQYLKELSEEELKEFQLLLRQEALGGGSPGASPAWPKKMRSTEVVALQLVAQYGKQQAWDLALHTWEKMGLSRLCSRAQAEIALTSDLSAFLDFPSAPSLESPSKPTPTKVLSTVDCDPLVPLEEERGEISKPLTDTCEHSWRDGAVSQQVGPHQGNAPSTAFTCSPDHNSPHCKSPNAPTSTVLGTRVLLPQPSTQPGEQEAAGTGQPLNDTSGNCCPENRESYQKQREERTYPTQGQKFQSWKNEDLHPNFTQLLLLHKPHPKDHEPPVRENWHHGLVEEQGHLIEIQDLFGPGLGTWEEPHMVILQGAAGIGKSTLARHVKRTWEQGQLYKDRFQHVFYLNCRELAESKVMSLAELITKNSAAPLAPMGQILSQSEQMLFILDGLDEPKWVFEEQTPKLCLHWNQQQPVQALLGSLLGKTILPKVSLLITARTTALGKFIPSLEQPRWVKVLGFSEAGRKDYFYKYFPDKSQASRAFNLAESNHTLFTMCLMPWVSWLVCTCLKLQIEQGEELTLTAQTTTALCLHYLSLVLPAQPLETQLRDLCSLAAEGTWQGKTLFSLRDLRKHGLDETAISIFLNTGILQRHPTFPSYSFSHLGFQEFLAAILCALGKREEGSDHPDSIRGVKMLLEVFERHDLFGAPTTRFLFGLLSERQAREIENIFNCQLSPEAKWEVLQWVEADVQSTESSPPPYSLELLHCLYEIQDEAFLTRAMAHFQGVRMCVHTDTELLVVTFCLQFCCNVKSLQVHKSRQHEQALRPPSVVLFRWVPVTGVCWQDLCCILEVTRSLRQLDLSGNFLSSSVMQSLCKTLRHPRCRLETLWLVNCGLTPSCCQDLVSVLSTTPSLTELDLRQNNLGSLGMRLLCDGLRHPSCQLKLLWMDQTHLSDEVNEELRALEEEKPQLLVSIRCFGAGAAPLQDVYGMCQTLNQEQSSPQVAQVSPFCLSSPAPLGNLCMEPLEMDDDFWGPTGPVATKMVNKEKSLYRVHFPMAGSYHWPNTGLRFVVRGAVTIEIEFCTWNQFLDGTVPEHSWMVAGPLFDIKAEPGAVAAVYLPHFVALQGDNVDISMFKVAHFKKEGMLLEKPARVEPSSTVLENPSFSPMGVLFRMIHTALRFIPITSTVLLYHHRHPEEVTFHLYLIPSDCSIRKAIDDEEKKFQFVRLHKPPPLTPLYMGSRYMVSSSKDLEMIPEELELCYRTPGESQLFSEFYVGHLGSGIRLEMRDKKAGFVVWKTLVKPGDLRPAATLAPSNLAEPPFCLLPASPSLPDHLHFVDRYREQLIARVTMVDPVLDKLHGHMLNEEQYESVRAETTKPDQMRKLFSFSRSWDWACKDRLYKALKETHPYLIGEVRQQKGSRNLLTTLASEV</sequence>
<keyword evidence="8" id="KW-0547">Nucleotide-binding</keyword>
<dbReference type="PANTHER" id="PTHR46985">
    <property type="entry name" value="NACHT, LRR AND PYD DOMAINS-CONTAINING PROTEIN 1"/>
    <property type="match status" value="1"/>
</dbReference>
<feature type="region of interest" description="Disordered" evidence="15">
    <location>
        <begin position="158"/>
        <end position="243"/>
    </location>
</feature>
<evidence type="ECO:0000256" key="13">
    <source>
        <dbReference type="ARBA" id="ARBA00023233"/>
    </source>
</evidence>
<evidence type="ECO:0000259" key="19">
    <source>
        <dbReference type="PROSITE" id="PS51830"/>
    </source>
</evidence>
<keyword evidence="5" id="KW-0399">Innate immunity</keyword>
<dbReference type="Pfam" id="PF00619">
    <property type="entry name" value="CARD"/>
    <property type="match status" value="1"/>
</dbReference>
<dbReference type="GO" id="GO:0061702">
    <property type="term" value="C:canonical inflammasome complex"/>
    <property type="evidence" value="ECO:0007669"/>
    <property type="project" value="UniProtKB-SubCell"/>
</dbReference>
<dbReference type="OrthoDB" id="428577at2759"/>
<dbReference type="InterPro" id="IPR041267">
    <property type="entry name" value="NLRP_HD2"/>
</dbReference>
<dbReference type="Pfam" id="PF23679">
    <property type="entry name" value="UPA-FIIND"/>
    <property type="match status" value="1"/>
</dbReference>
<keyword evidence="7" id="KW-0677">Repeat</keyword>
<evidence type="ECO:0000313" key="21">
    <source>
        <dbReference type="RefSeq" id="XP_006863542.1"/>
    </source>
</evidence>
<dbReference type="Pfam" id="PF17776">
    <property type="entry name" value="NLRC4_HD2"/>
    <property type="match status" value="1"/>
</dbReference>
<dbReference type="Pfam" id="PF17779">
    <property type="entry name" value="WHD_NOD2"/>
    <property type="match status" value="1"/>
</dbReference>
<dbReference type="Gene3D" id="1.10.533.10">
    <property type="entry name" value="Death Domain, Fas"/>
    <property type="match status" value="2"/>
</dbReference>
<evidence type="ECO:0000256" key="1">
    <source>
        <dbReference type="ARBA" id="ARBA00004110"/>
    </source>
</evidence>
<dbReference type="Pfam" id="PF02758">
    <property type="entry name" value="PYRIN"/>
    <property type="match status" value="1"/>
</dbReference>
<keyword evidence="11" id="KW-0391">Immunity</keyword>
<feature type="compositionally biased region" description="Polar residues" evidence="15">
    <location>
        <begin position="158"/>
        <end position="178"/>
    </location>
</feature>
<dbReference type="SUPFAM" id="SSF52047">
    <property type="entry name" value="RNI-like"/>
    <property type="match status" value="1"/>
</dbReference>
<evidence type="ECO:0000256" key="4">
    <source>
        <dbReference type="ARBA" id="ARBA00022490"/>
    </source>
</evidence>
<evidence type="ECO:0000256" key="15">
    <source>
        <dbReference type="SAM" id="MobiDB-lite"/>
    </source>
</evidence>
<dbReference type="SMART" id="SM00368">
    <property type="entry name" value="LRR_RI"/>
    <property type="match status" value="3"/>
</dbReference>
<dbReference type="InterPro" id="IPR001315">
    <property type="entry name" value="CARD"/>
</dbReference>
<evidence type="ECO:0000256" key="9">
    <source>
        <dbReference type="ARBA" id="ARBA00022801"/>
    </source>
</evidence>
<dbReference type="GO" id="GO:0006954">
    <property type="term" value="P:inflammatory response"/>
    <property type="evidence" value="ECO:0007669"/>
    <property type="project" value="UniProtKB-KW"/>
</dbReference>
<keyword evidence="4" id="KW-0963">Cytoplasm</keyword>
<dbReference type="Pfam" id="PF13553">
    <property type="entry name" value="FIIND"/>
    <property type="match status" value="1"/>
</dbReference>
<keyword evidence="14" id="KW-0539">Nucleus</keyword>
<evidence type="ECO:0000313" key="20">
    <source>
        <dbReference type="Proteomes" id="UP000504623"/>
    </source>
</evidence>
<protein>
    <submittedName>
        <fullName evidence="21">NACHT, LRR and PYD domains-containing protein 1</fullName>
    </submittedName>
</protein>
<dbReference type="PROSITE" id="PS51830">
    <property type="entry name" value="FIIND"/>
    <property type="match status" value="1"/>
</dbReference>
<dbReference type="InterPro" id="IPR004020">
    <property type="entry name" value="DAPIN"/>
</dbReference>
<evidence type="ECO:0000256" key="6">
    <source>
        <dbReference type="ARBA" id="ARBA00022614"/>
    </source>
</evidence>
<evidence type="ECO:0000256" key="11">
    <source>
        <dbReference type="ARBA" id="ARBA00022859"/>
    </source>
</evidence>
<evidence type="ECO:0000256" key="7">
    <source>
        <dbReference type="ARBA" id="ARBA00022737"/>
    </source>
</evidence>
<dbReference type="InterPro" id="IPR011029">
    <property type="entry name" value="DEATH-like_dom_sf"/>
</dbReference>
<dbReference type="InterPro" id="IPR025307">
    <property type="entry name" value="FIIND_dom"/>
</dbReference>
<evidence type="ECO:0000256" key="14">
    <source>
        <dbReference type="ARBA" id="ARBA00023242"/>
    </source>
</evidence>
<evidence type="ECO:0000259" key="17">
    <source>
        <dbReference type="PROSITE" id="PS50824"/>
    </source>
</evidence>
<dbReference type="GO" id="GO:0045087">
    <property type="term" value="P:innate immune response"/>
    <property type="evidence" value="ECO:0007669"/>
    <property type="project" value="UniProtKB-KW"/>
</dbReference>
<comment type="subcellular location">
    <subcellularLocation>
        <location evidence="1">Inflammasome</location>
    </subcellularLocation>
    <subcellularLocation>
        <location evidence="2">Nucleus</location>
    </subcellularLocation>
</comment>
<keyword evidence="6" id="KW-0433">Leucine-rich repeat</keyword>
<evidence type="ECO:0000256" key="2">
    <source>
        <dbReference type="ARBA" id="ARBA00004123"/>
    </source>
</evidence>
<keyword evidence="12" id="KW-0395">Inflammatory response</keyword>
<dbReference type="GO" id="GO:0042981">
    <property type="term" value="P:regulation of apoptotic process"/>
    <property type="evidence" value="ECO:0007669"/>
    <property type="project" value="InterPro"/>
</dbReference>
<keyword evidence="9" id="KW-0378">Hydrolase</keyword>
<keyword evidence="10" id="KW-0067">ATP-binding</keyword>
<feature type="compositionally biased region" description="Basic and acidic residues" evidence="15">
    <location>
        <begin position="229"/>
        <end position="242"/>
    </location>
</feature>
<feature type="domain" description="NACHT" evidence="18">
    <location>
        <begin position="313"/>
        <end position="622"/>
    </location>
</feature>
<dbReference type="InterPro" id="IPR041075">
    <property type="entry name" value="NOD1/2_WH"/>
</dbReference>
<dbReference type="Proteomes" id="UP000504623">
    <property type="component" value="Unplaced"/>
</dbReference>
<dbReference type="Gene3D" id="3.40.50.300">
    <property type="entry name" value="P-loop containing nucleotide triphosphate hydrolases"/>
    <property type="match status" value="1"/>
</dbReference>
<dbReference type="InterPro" id="IPR027417">
    <property type="entry name" value="P-loop_NTPase"/>
</dbReference>
<dbReference type="GeneID" id="102813283"/>
<dbReference type="SUPFAM" id="SSF47986">
    <property type="entry name" value="DEATH domain"/>
    <property type="match status" value="2"/>
</dbReference>
<dbReference type="InterPro" id="IPR033516">
    <property type="entry name" value="CARD8/ASC/NALP1_CARD"/>
</dbReference>
<dbReference type="InterPro" id="IPR007111">
    <property type="entry name" value="NACHT_NTPase"/>
</dbReference>
<dbReference type="PROSITE" id="PS50824">
    <property type="entry name" value="DAPIN"/>
    <property type="match status" value="1"/>
</dbReference>
<evidence type="ECO:0000259" key="18">
    <source>
        <dbReference type="PROSITE" id="PS50837"/>
    </source>
</evidence>
<dbReference type="PROSITE" id="PS50209">
    <property type="entry name" value="CARD"/>
    <property type="match status" value="1"/>
</dbReference>
<keyword evidence="13" id="KW-1271">Inflammasome</keyword>
<dbReference type="SMART" id="SM01289">
    <property type="entry name" value="PYRIN"/>
    <property type="match status" value="1"/>
</dbReference>
<dbReference type="PANTHER" id="PTHR46985:SF3">
    <property type="entry name" value="NACHT, LRR AND PYD DOMAINS-CONTAINING PROTEIN 1"/>
    <property type="match status" value="1"/>
</dbReference>
<evidence type="ECO:0000256" key="8">
    <source>
        <dbReference type="ARBA" id="ARBA00022741"/>
    </source>
</evidence>
<keyword evidence="20" id="KW-1185">Reference proteome</keyword>
<evidence type="ECO:0000256" key="5">
    <source>
        <dbReference type="ARBA" id="ARBA00022588"/>
    </source>
</evidence>
<name>A0A9B0TG91_CHRAS</name>
<dbReference type="Pfam" id="PF05729">
    <property type="entry name" value="NACHT"/>
    <property type="match status" value="1"/>
</dbReference>
<comment type="similarity">
    <text evidence="3">Belongs to the NLRP family.</text>
</comment>
<dbReference type="Gene3D" id="3.80.10.10">
    <property type="entry name" value="Ribonuclease Inhibitor"/>
    <property type="match status" value="1"/>
</dbReference>
<dbReference type="PROSITE" id="PS50837">
    <property type="entry name" value="NACHT"/>
    <property type="match status" value="1"/>
</dbReference>